<protein>
    <recommendedName>
        <fullName evidence="3">Flp pilus assembly protein TadD</fullName>
    </recommendedName>
</protein>
<dbReference type="SMART" id="SM00028">
    <property type="entry name" value="TPR"/>
    <property type="match status" value="2"/>
</dbReference>
<dbReference type="Pfam" id="PF13181">
    <property type="entry name" value="TPR_8"/>
    <property type="match status" value="1"/>
</dbReference>
<name>A0A8J3DGB8_9HYPH</name>
<comment type="caution">
    <text evidence="1">The sequence shown here is derived from an EMBL/GenBank/DDBJ whole genome shotgun (WGS) entry which is preliminary data.</text>
</comment>
<reference evidence="1" key="1">
    <citation type="journal article" date="2014" name="Int. J. Syst. Evol. Microbiol.">
        <title>Complete genome sequence of Corynebacterium casei LMG S-19264T (=DSM 44701T), isolated from a smear-ripened cheese.</title>
        <authorList>
            <consortium name="US DOE Joint Genome Institute (JGI-PGF)"/>
            <person name="Walter F."/>
            <person name="Albersmeier A."/>
            <person name="Kalinowski J."/>
            <person name="Ruckert C."/>
        </authorList>
    </citation>
    <scope>NUCLEOTIDE SEQUENCE</scope>
    <source>
        <strain evidence="1">KCTC 42097</strain>
    </source>
</reference>
<dbReference type="InterPro" id="IPR014596">
    <property type="entry name" value="UCP035836"/>
</dbReference>
<gene>
    <name evidence="1" type="ORF">GCM10010136_10990</name>
</gene>
<keyword evidence="2" id="KW-1185">Reference proteome</keyword>
<dbReference type="EMBL" id="BMZO01000003">
    <property type="protein sequence ID" value="GHC67174.1"/>
    <property type="molecule type" value="Genomic_DNA"/>
</dbReference>
<dbReference type="PANTHER" id="PTHR12558:SF13">
    <property type="entry name" value="CELL DIVISION CYCLE PROTEIN 27 HOMOLOG"/>
    <property type="match status" value="1"/>
</dbReference>
<dbReference type="InterPro" id="IPR011990">
    <property type="entry name" value="TPR-like_helical_dom_sf"/>
</dbReference>
<dbReference type="PROSITE" id="PS51257">
    <property type="entry name" value="PROKAR_LIPOPROTEIN"/>
    <property type="match status" value="1"/>
</dbReference>
<proteinExistence type="predicted"/>
<evidence type="ECO:0000313" key="2">
    <source>
        <dbReference type="Proteomes" id="UP000641137"/>
    </source>
</evidence>
<evidence type="ECO:0008006" key="3">
    <source>
        <dbReference type="Google" id="ProtNLM"/>
    </source>
</evidence>
<dbReference type="Proteomes" id="UP000641137">
    <property type="component" value="Unassembled WGS sequence"/>
</dbReference>
<evidence type="ECO:0000313" key="1">
    <source>
        <dbReference type="EMBL" id="GHC67174.1"/>
    </source>
</evidence>
<accession>A0A8J3DGB8</accession>
<dbReference type="AlphaFoldDB" id="A0A8J3DGB8"/>
<dbReference type="PIRSF" id="PIRSF035836">
    <property type="entry name" value="UCP035836"/>
    <property type="match status" value="1"/>
</dbReference>
<dbReference type="SUPFAM" id="SSF48452">
    <property type="entry name" value="TPR-like"/>
    <property type="match status" value="2"/>
</dbReference>
<organism evidence="1 2">
    <name type="scientific">Limoniibacter endophyticus</name>
    <dbReference type="NCBI Taxonomy" id="1565040"/>
    <lineage>
        <taxon>Bacteria</taxon>
        <taxon>Pseudomonadati</taxon>
        <taxon>Pseudomonadota</taxon>
        <taxon>Alphaproteobacteria</taxon>
        <taxon>Hyphomicrobiales</taxon>
        <taxon>Bartonellaceae</taxon>
        <taxon>Limoniibacter</taxon>
    </lineage>
</organism>
<dbReference type="PANTHER" id="PTHR12558">
    <property type="entry name" value="CELL DIVISION CYCLE 16,23,27"/>
    <property type="match status" value="1"/>
</dbReference>
<dbReference type="Gene3D" id="1.25.40.10">
    <property type="entry name" value="Tetratricopeptide repeat domain"/>
    <property type="match status" value="1"/>
</dbReference>
<sequence>MMRALMITTAIAFSIGLAGCTHDRRDPMTTGSIAPSGSDATNARSLAQIGQAYAKNPKDGRMAMRYASALQASGNANQSLAVMRKLAIDYPTDRTVLAEYGKALAAAGELNQALDAIRRSQTPEYPDWRLLSAEATILDQLGQVNEARVLYNKALTIKPGEPSVLSNMGVSYLLEGDLANSERYLKQAAQAPGVDPRIRQNLALAVGLQGRFQEAEQIAARDLPSQQAQANVAYLRSLLSQKNVWNDLRDQKTKAQ</sequence>
<dbReference type="InterPro" id="IPR019734">
    <property type="entry name" value="TPR_rpt"/>
</dbReference>
<reference evidence="1" key="2">
    <citation type="submission" date="2020-09" db="EMBL/GenBank/DDBJ databases">
        <authorList>
            <person name="Sun Q."/>
            <person name="Kim S."/>
        </authorList>
    </citation>
    <scope>NUCLEOTIDE SEQUENCE</scope>
    <source>
        <strain evidence="1">KCTC 42097</strain>
    </source>
</reference>
<dbReference type="RefSeq" id="WP_189488737.1">
    <property type="nucleotide sequence ID" value="NZ_BMZO01000003.1"/>
</dbReference>